<dbReference type="GO" id="GO:0071555">
    <property type="term" value="P:cell wall organization"/>
    <property type="evidence" value="ECO:0007669"/>
    <property type="project" value="UniProtKB-KW"/>
</dbReference>
<keyword evidence="6 17" id="KW-0963">Cytoplasm</keyword>
<dbReference type="InterPro" id="IPR036318">
    <property type="entry name" value="FAD-bd_PCMH-like_sf"/>
</dbReference>
<dbReference type="SUPFAM" id="SSF56176">
    <property type="entry name" value="FAD-binding/transporter-associated domain-like"/>
    <property type="match status" value="1"/>
</dbReference>
<evidence type="ECO:0000313" key="19">
    <source>
        <dbReference type="EMBL" id="RMB58461.1"/>
    </source>
</evidence>
<evidence type="ECO:0000256" key="3">
    <source>
        <dbReference type="ARBA" id="ARBA00004496"/>
    </source>
</evidence>
<organism evidence="19 20">
    <name type="scientific">Tessaracoccus antarcticus</name>
    <dbReference type="NCBI Taxonomy" id="2479848"/>
    <lineage>
        <taxon>Bacteria</taxon>
        <taxon>Bacillati</taxon>
        <taxon>Actinomycetota</taxon>
        <taxon>Actinomycetes</taxon>
        <taxon>Propionibacteriales</taxon>
        <taxon>Propionibacteriaceae</taxon>
        <taxon>Tessaracoccus</taxon>
    </lineage>
</organism>
<dbReference type="UniPathway" id="UPA00219"/>
<evidence type="ECO:0000256" key="12">
    <source>
        <dbReference type="ARBA" id="ARBA00022984"/>
    </source>
</evidence>
<accession>A0A3M0G0G0</accession>
<keyword evidence="11 17" id="KW-0133">Cell shape</keyword>
<dbReference type="HAMAP" id="MF_00037">
    <property type="entry name" value="MurB"/>
    <property type="match status" value="1"/>
</dbReference>
<evidence type="ECO:0000256" key="4">
    <source>
        <dbReference type="ARBA" id="ARBA00004752"/>
    </source>
</evidence>
<dbReference type="InterPro" id="IPR011601">
    <property type="entry name" value="MurB_C"/>
</dbReference>
<evidence type="ECO:0000256" key="1">
    <source>
        <dbReference type="ARBA" id="ARBA00001974"/>
    </source>
</evidence>
<dbReference type="InterPro" id="IPR016169">
    <property type="entry name" value="FAD-bd_PCMH_sub2"/>
</dbReference>
<dbReference type="PANTHER" id="PTHR21071">
    <property type="entry name" value="UDP-N-ACETYLENOLPYRUVOYLGLUCOSAMINE REDUCTASE"/>
    <property type="match status" value="1"/>
</dbReference>
<dbReference type="EC" id="1.3.1.98" evidence="17"/>
<evidence type="ECO:0000256" key="17">
    <source>
        <dbReference type="HAMAP-Rule" id="MF_00037"/>
    </source>
</evidence>
<dbReference type="GO" id="GO:0005829">
    <property type="term" value="C:cytosol"/>
    <property type="evidence" value="ECO:0007669"/>
    <property type="project" value="TreeGrafter"/>
</dbReference>
<dbReference type="AlphaFoldDB" id="A0A3M0G0G0"/>
<proteinExistence type="inferred from homology"/>
<dbReference type="NCBIfam" id="TIGR00179">
    <property type="entry name" value="murB"/>
    <property type="match status" value="1"/>
</dbReference>
<feature type="active site" evidence="17">
    <location>
        <position position="338"/>
    </location>
</feature>
<dbReference type="GO" id="GO:0009252">
    <property type="term" value="P:peptidoglycan biosynthetic process"/>
    <property type="evidence" value="ECO:0007669"/>
    <property type="project" value="UniProtKB-UniRule"/>
</dbReference>
<dbReference type="GO" id="GO:0051301">
    <property type="term" value="P:cell division"/>
    <property type="evidence" value="ECO:0007669"/>
    <property type="project" value="UniProtKB-KW"/>
</dbReference>
<evidence type="ECO:0000256" key="6">
    <source>
        <dbReference type="ARBA" id="ARBA00022490"/>
    </source>
</evidence>
<sequence>MAPRGPSSVRLADHTTFHVGGNARRFVSATSEDELISTVAECDAAGEPVLVLGGGSNVLVPDEGFDGTVVHVGTRGVTAEVSSCGGAMVRVQAGENWDEFVAFAVARGWVGVETLSGIPGSVGATPIQNVGAYGADVSQSVSSVRTWDRELGQVKTHPAVDCGFGYRTSLFKRTPGRHLVLDVSFQFPLGTLSAPIAYPELAHALGVDVGERSPTTRVRDAVLAIRRSKGMVLDESDHDTWSGGSFFTNPLLTTEAAALLPPGAPRFPAGDRVKTSAAWLIQHAGFVKGHGTTRAALSGKHVLALTNRGDASAEDLLALAREVRDGVRATFGITLEAEVNILGRSL</sequence>
<evidence type="ECO:0000259" key="18">
    <source>
        <dbReference type="PROSITE" id="PS51387"/>
    </source>
</evidence>
<dbReference type="InterPro" id="IPR016166">
    <property type="entry name" value="FAD-bd_PCMH"/>
</dbReference>
<feature type="domain" description="FAD-binding PCMH-type" evidence="18">
    <location>
        <begin position="19"/>
        <end position="192"/>
    </location>
</feature>
<evidence type="ECO:0000256" key="5">
    <source>
        <dbReference type="ARBA" id="ARBA00010485"/>
    </source>
</evidence>
<dbReference type="Gene3D" id="3.30.43.10">
    <property type="entry name" value="Uridine Diphospho-n-acetylenolpyruvylglucosamine Reductase, domain 2"/>
    <property type="match status" value="1"/>
</dbReference>
<name>A0A3M0G0G0_9ACTN</name>
<keyword evidence="20" id="KW-1185">Reference proteome</keyword>
<keyword evidence="13 17" id="KW-0560">Oxidoreductase</keyword>
<evidence type="ECO:0000256" key="13">
    <source>
        <dbReference type="ARBA" id="ARBA00023002"/>
    </source>
</evidence>
<dbReference type="GO" id="GO:0071949">
    <property type="term" value="F:FAD binding"/>
    <property type="evidence" value="ECO:0007669"/>
    <property type="project" value="InterPro"/>
</dbReference>
<comment type="subcellular location">
    <subcellularLocation>
        <location evidence="3 17">Cytoplasm</location>
    </subcellularLocation>
</comment>
<keyword evidence="8 17" id="KW-0285">Flavoprotein</keyword>
<dbReference type="GO" id="GO:0008762">
    <property type="term" value="F:UDP-N-acetylmuramate dehydrogenase activity"/>
    <property type="evidence" value="ECO:0007669"/>
    <property type="project" value="UniProtKB-UniRule"/>
</dbReference>
<dbReference type="GO" id="GO:0008360">
    <property type="term" value="P:regulation of cell shape"/>
    <property type="evidence" value="ECO:0007669"/>
    <property type="project" value="UniProtKB-KW"/>
</dbReference>
<evidence type="ECO:0000256" key="14">
    <source>
        <dbReference type="ARBA" id="ARBA00023306"/>
    </source>
</evidence>
<evidence type="ECO:0000256" key="16">
    <source>
        <dbReference type="ARBA" id="ARBA00048914"/>
    </source>
</evidence>
<comment type="similarity">
    <text evidence="5 17">Belongs to the MurB family.</text>
</comment>
<evidence type="ECO:0000256" key="11">
    <source>
        <dbReference type="ARBA" id="ARBA00022960"/>
    </source>
</evidence>
<dbReference type="InterPro" id="IPR036635">
    <property type="entry name" value="MurB_C_sf"/>
</dbReference>
<comment type="caution">
    <text evidence="19">The sequence shown here is derived from an EMBL/GenBank/DDBJ whole genome shotgun (WGS) entry which is preliminary data.</text>
</comment>
<keyword evidence="14 17" id="KW-0131">Cell cycle</keyword>
<feature type="active site" description="Proton donor" evidence="17">
    <location>
        <position position="245"/>
    </location>
</feature>
<evidence type="ECO:0000313" key="20">
    <source>
        <dbReference type="Proteomes" id="UP000275256"/>
    </source>
</evidence>
<evidence type="ECO:0000256" key="8">
    <source>
        <dbReference type="ARBA" id="ARBA00022630"/>
    </source>
</evidence>
<dbReference type="InterPro" id="IPR016167">
    <property type="entry name" value="FAD-bd_PCMH_sub1"/>
</dbReference>
<dbReference type="SUPFAM" id="SSF56194">
    <property type="entry name" value="Uridine diphospho-N-Acetylenolpyruvylglucosamine reductase, MurB, C-terminal domain"/>
    <property type="match status" value="1"/>
</dbReference>
<keyword evidence="7 17" id="KW-0132">Cell division</keyword>
<reference evidence="19 20" key="1">
    <citation type="submission" date="2018-10" db="EMBL/GenBank/DDBJ databases">
        <title>Tessaracoccus antarcticuss sp. nov., isolated from sediment.</title>
        <authorList>
            <person name="Zhou L.Y."/>
            <person name="Du Z.J."/>
        </authorList>
    </citation>
    <scope>NUCLEOTIDE SEQUENCE [LARGE SCALE GENOMIC DNA]</scope>
    <source>
        <strain evidence="19 20">JDX10</strain>
    </source>
</reference>
<dbReference type="Pfam" id="PF02873">
    <property type="entry name" value="MurB_C"/>
    <property type="match status" value="1"/>
</dbReference>
<dbReference type="InterPro" id="IPR003170">
    <property type="entry name" value="MurB"/>
</dbReference>
<comment type="function">
    <text evidence="2 17">Cell wall formation.</text>
</comment>
<dbReference type="Pfam" id="PF01565">
    <property type="entry name" value="FAD_binding_4"/>
    <property type="match status" value="1"/>
</dbReference>
<gene>
    <name evidence="17" type="primary">murB</name>
    <name evidence="19" type="ORF">EAX62_13720</name>
</gene>
<dbReference type="OrthoDB" id="9804753at2"/>
<comment type="pathway">
    <text evidence="4 17">Cell wall biogenesis; peptidoglycan biosynthesis.</text>
</comment>
<evidence type="ECO:0000256" key="2">
    <source>
        <dbReference type="ARBA" id="ARBA00003921"/>
    </source>
</evidence>
<feature type="active site" evidence="17">
    <location>
        <position position="167"/>
    </location>
</feature>
<dbReference type="EMBL" id="REFW01000004">
    <property type="protein sequence ID" value="RMB58461.1"/>
    <property type="molecule type" value="Genomic_DNA"/>
</dbReference>
<comment type="cofactor">
    <cofactor evidence="1 17">
        <name>FAD</name>
        <dbReference type="ChEBI" id="CHEBI:57692"/>
    </cofactor>
</comment>
<dbReference type="NCBIfam" id="NF010478">
    <property type="entry name" value="PRK13903.1"/>
    <property type="match status" value="1"/>
</dbReference>
<keyword evidence="10 17" id="KW-0521">NADP</keyword>
<evidence type="ECO:0000256" key="9">
    <source>
        <dbReference type="ARBA" id="ARBA00022827"/>
    </source>
</evidence>
<evidence type="ECO:0000256" key="10">
    <source>
        <dbReference type="ARBA" id="ARBA00022857"/>
    </source>
</evidence>
<dbReference type="Gene3D" id="3.30.465.10">
    <property type="match status" value="1"/>
</dbReference>
<dbReference type="PROSITE" id="PS51387">
    <property type="entry name" value="FAD_PCMH"/>
    <property type="match status" value="1"/>
</dbReference>
<keyword evidence="15 17" id="KW-0961">Cell wall biogenesis/degradation</keyword>
<comment type="catalytic activity">
    <reaction evidence="16 17">
        <text>UDP-N-acetyl-alpha-D-muramate + NADP(+) = UDP-N-acetyl-3-O-(1-carboxyvinyl)-alpha-D-glucosamine + NADPH + H(+)</text>
        <dbReference type="Rhea" id="RHEA:12248"/>
        <dbReference type="ChEBI" id="CHEBI:15378"/>
        <dbReference type="ChEBI" id="CHEBI:57783"/>
        <dbReference type="ChEBI" id="CHEBI:58349"/>
        <dbReference type="ChEBI" id="CHEBI:68483"/>
        <dbReference type="ChEBI" id="CHEBI:70757"/>
        <dbReference type="EC" id="1.3.1.98"/>
    </reaction>
</comment>
<keyword evidence="9 17" id="KW-0274">FAD</keyword>
<dbReference type="Gene3D" id="3.90.78.10">
    <property type="entry name" value="UDP-N-acetylenolpyruvoylglucosamine reductase, C-terminal domain"/>
    <property type="match status" value="1"/>
</dbReference>
<keyword evidence="12 17" id="KW-0573">Peptidoglycan synthesis</keyword>
<evidence type="ECO:0000256" key="7">
    <source>
        <dbReference type="ARBA" id="ARBA00022618"/>
    </source>
</evidence>
<dbReference type="Proteomes" id="UP000275256">
    <property type="component" value="Unassembled WGS sequence"/>
</dbReference>
<dbReference type="PANTHER" id="PTHR21071:SF4">
    <property type="entry name" value="UDP-N-ACETYLENOLPYRUVOYLGLUCOSAMINE REDUCTASE"/>
    <property type="match status" value="1"/>
</dbReference>
<evidence type="ECO:0000256" key="15">
    <source>
        <dbReference type="ARBA" id="ARBA00023316"/>
    </source>
</evidence>
<dbReference type="InterPro" id="IPR006094">
    <property type="entry name" value="Oxid_FAD_bind_N"/>
</dbReference>
<protein>
    <recommendedName>
        <fullName evidence="17">UDP-N-acetylenolpyruvoylglucosamine reductase</fullName>
        <ecNumber evidence="17">1.3.1.98</ecNumber>
    </recommendedName>
    <alternativeName>
        <fullName evidence="17">UDP-N-acetylmuramate dehydrogenase</fullName>
    </alternativeName>
</protein>